<name>A0A382MVN7_9ZZZZ</name>
<dbReference type="InterPro" id="IPR029043">
    <property type="entry name" value="GcvT/YgfZ_C"/>
</dbReference>
<proteinExistence type="predicted"/>
<feature type="non-terminal residue" evidence="1">
    <location>
        <position position="1"/>
    </location>
</feature>
<protein>
    <recommendedName>
        <fullName evidence="2">Glycine cleavage T-protein C-terminal barrel domain-containing protein</fullName>
    </recommendedName>
</protein>
<dbReference type="AlphaFoldDB" id="A0A382MVN7"/>
<organism evidence="1">
    <name type="scientific">marine metagenome</name>
    <dbReference type="NCBI Taxonomy" id="408172"/>
    <lineage>
        <taxon>unclassified sequences</taxon>
        <taxon>metagenomes</taxon>
        <taxon>ecological metagenomes</taxon>
    </lineage>
</organism>
<reference evidence="1" key="1">
    <citation type="submission" date="2018-05" db="EMBL/GenBank/DDBJ databases">
        <authorList>
            <person name="Lanie J.A."/>
            <person name="Ng W.-L."/>
            <person name="Kazmierczak K.M."/>
            <person name="Andrzejewski T.M."/>
            <person name="Davidsen T.M."/>
            <person name="Wayne K.J."/>
            <person name="Tettelin H."/>
            <person name="Glass J.I."/>
            <person name="Rusch D."/>
            <person name="Podicherti R."/>
            <person name="Tsui H.-C.T."/>
            <person name="Winkler M.E."/>
        </authorList>
    </citation>
    <scope>NUCLEOTIDE SEQUENCE</scope>
</reference>
<gene>
    <name evidence="1" type="ORF">METZ01_LOCUS305039</name>
</gene>
<accession>A0A382MVN7</accession>
<sequence length="42" mass="4669">AYVNTGYDTAGTSFEIEILGQRRKAAVLAEAAWDPMNKRLKI</sequence>
<evidence type="ECO:0008006" key="2">
    <source>
        <dbReference type="Google" id="ProtNLM"/>
    </source>
</evidence>
<dbReference type="EMBL" id="UINC01095808">
    <property type="protein sequence ID" value="SVC52185.1"/>
    <property type="molecule type" value="Genomic_DNA"/>
</dbReference>
<evidence type="ECO:0000313" key="1">
    <source>
        <dbReference type="EMBL" id="SVC52185.1"/>
    </source>
</evidence>
<dbReference type="SUPFAM" id="SSF101790">
    <property type="entry name" value="Aminomethyltransferase beta-barrel domain"/>
    <property type="match status" value="1"/>
</dbReference>